<dbReference type="RefSeq" id="WP_231701512.1">
    <property type="nucleotide sequence ID" value="NZ_LT629736.1"/>
</dbReference>
<keyword evidence="4" id="KW-1185">Reference proteome</keyword>
<reference evidence="4" key="1">
    <citation type="submission" date="2016-10" db="EMBL/GenBank/DDBJ databases">
        <authorList>
            <person name="Varghese N."/>
            <person name="Submissions S."/>
        </authorList>
    </citation>
    <scope>NUCLEOTIDE SEQUENCE [LARGE SCALE GENOMIC DNA]</scope>
    <source>
        <strain evidence="4">NRRL B-51270</strain>
    </source>
</reference>
<proteinExistence type="predicted"/>
<dbReference type="Pfam" id="PF13439">
    <property type="entry name" value="Glyco_transf_4"/>
    <property type="match status" value="1"/>
</dbReference>
<keyword evidence="3" id="KW-0808">Transferase</keyword>
<dbReference type="Proteomes" id="UP000243207">
    <property type="component" value="Chromosome I"/>
</dbReference>
<dbReference type="AlphaFoldDB" id="A0A1H1M0L3"/>
<dbReference type="InterPro" id="IPR001296">
    <property type="entry name" value="Glyco_trans_1"/>
</dbReference>
<accession>A0A1H1M0L3</accession>
<evidence type="ECO:0000313" key="3">
    <source>
        <dbReference type="EMBL" id="SDR80190.1"/>
    </source>
</evidence>
<dbReference type="PANTHER" id="PTHR12526:SF637">
    <property type="entry name" value="GLYCOSYLTRANSFERASE EPSF-RELATED"/>
    <property type="match status" value="1"/>
</dbReference>
<dbReference type="Pfam" id="PF00534">
    <property type="entry name" value="Glycos_transf_1"/>
    <property type="match status" value="1"/>
</dbReference>
<dbReference type="PANTHER" id="PTHR12526">
    <property type="entry name" value="GLYCOSYLTRANSFERASE"/>
    <property type="match status" value="1"/>
</dbReference>
<feature type="domain" description="Glycosyltransferase subfamily 4-like N-terminal" evidence="2">
    <location>
        <begin position="56"/>
        <end position="173"/>
    </location>
</feature>
<evidence type="ECO:0000313" key="4">
    <source>
        <dbReference type="Proteomes" id="UP000243207"/>
    </source>
</evidence>
<dbReference type="EMBL" id="LT629736">
    <property type="protein sequence ID" value="SDR80190.1"/>
    <property type="molecule type" value="Genomic_DNA"/>
</dbReference>
<dbReference type="STRING" id="487184.SAMN05216421_0340"/>
<dbReference type="Gene3D" id="3.40.50.2000">
    <property type="entry name" value="Glycogen Phosphorylase B"/>
    <property type="match status" value="2"/>
</dbReference>
<protein>
    <submittedName>
        <fullName evidence="3">Glycosyltransferase involved in cell wall bisynthesis</fullName>
    </submittedName>
</protein>
<organism evidence="3 4">
    <name type="scientific">Halopseudomonas xinjiangensis</name>
    <dbReference type="NCBI Taxonomy" id="487184"/>
    <lineage>
        <taxon>Bacteria</taxon>
        <taxon>Pseudomonadati</taxon>
        <taxon>Pseudomonadota</taxon>
        <taxon>Gammaproteobacteria</taxon>
        <taxon>Pseudomonadales</taxon>
        <taxon>Pseudomonadaceae</taxon>
        <taxon>Halopseudomonas</taxon>
    </lineage>
</organism>
<dbReference type="CDD" id="cd03811">
    <property type="entry name" value="GT4_GT28_WabH-like"/>
    <property type="match status" value="1"/>
</dbReference>
<dbReference type="GO" id="GO:0016757">
    <property type="term" value="F:glycosyltransferase activity"/>
    <property type="evidence" value="ECO:0007669"/>
    <property type="project" value="InterPro"/>
</dbReference>
<feature type="domain" description="Glycosyl transferase family 1" evidence="1">
    <location>
        <begin position="183"/>
        <end position="328"/>
    </location>
</feature>
<dbReference type="GO" id="GO:1901135">
    <property type="term" value="P:carbohydrate derivative metabolic process"/>
    <property type="evidence" value="ECO:0007669"/>
    <property type="project" value="UniProtKB-ARBA"/>
</dbReference>
<gene>
    <name evidence="3" type="ORF">SAMN05216421_0340</name>
</gene>
<sequence length="369" mass="40315">MTESKPTRWVLQVCHGYSGPFLDCARQYAALFDSTDYRICTVYLTGEPSDAVAAGSASDEVIFLGLGGRDIRGLKFKAIREIRRIARGRQFSFCIAHRFKPTYIALFATGIPVIGVQHAFGVYDRVSRRLLASTFRSRLMLLGVSQAVARDIAESMPRFQADRIETLYNRIDVAAVRSELLPKSEARKELGLDSSTYVIGNVGRLHPDKDQATLIEAFAEALPQLPSDSRLFIAGTGPLEQSLKKLAATLGVGDKVSFPGQVPNARTKFRAFDSFALSSDHEPFGMVLLEAMAAGLPIICSDCGGGREVVAGEGRLFPLGDSRALAAQLVATSRTSAAVDYPRLQTEFSDAAAKARFWSLAERWALELR</sequence>
<name>A0A1H1M0L3_9GAMM</name>
<dbReference type="InterPro" id="IPR028098">
    <property type="entry name" value="Glyco_trans_4-like_N"/>
</dbReference>
<dbReference type="SUPFAM" id="SSF53756">
    <property type="entry name" value="UDP-Glycosyltransferase/glycogen phosphorylase"/>
    <property type="match status" value="1"/>
</dbReference>
<evidence type="ECO:0000259" key="1">
    <source>
        <dbReference type="Pfam" id="PF00534"/>
    </source>
</evidence>
<evidence type="ECO:0000259" key="2">
    <source>
        <dbReference type="Pfam" id="PF13439"/>
    </source>
</evidence>